<comment type="caution">
    <text evidence="2">The sequence shown here is derived from an EMBL/GenBank/DDBJ whole genome shotgun (WGS) entry which is preliminary data.</text>
</comment>
<dbReference type="Pfam" id="PF20068">
    <property type="entry name" value="Amphi-Trp"/>
    <property type="match status" value="1"/>
</dbReference>
<feature type="domain" description="Amphi-Trp" evidence="1">
    <location>
        <begin position="3"/>
        <end position="84"/>
    </location>
</feature>
<dbReference type="RefSeq" id="WP_005994803.1">
    <property type="nucleotide sequence ID" value="NZ_AECZ01000019.1"/>
</dbReference>
<dbReference type="EMBL" id="AECZ01000019">
    <property type="protein sequence ID" value="EFL50488.1"/>
    <property type="molecule type" value="Genomic_DNA"/>
</dbReference>
<evidence type="ECO:0000313" key="3">
    <source>
        <dbReference type="Proteomes" id="UP000006250"/>
    </source>
</evidence>
<dbReference type="NCBIfam" id="TIGR04354">
    <property type="entry name" value="amphi-Trp"/>
    <property type="match status" value="1"/>
</dbReference>
<proteinExistence type="predicted"/>
<keyword evidence="3" id="KW-1185">Reference proteome</keyword>
<dbReference type="InterPro" id="IPR027598">
    <property type="entry name" value="Amphi-Trp_dom"/>
</dbReference>
<dbReference type="AlphaFoldDB" id="E1JYR8"/>
<protein>
    <recommendedName>
        <fullName evidence="1">Amphi-Trp domain-containing protein</fullName>
    </recommendedName>
</protein>
<sequence>MSDKSDLFHCDEKLLTYDAAVVLEKIVDGLRQRKLVANGENGPVCIDLPLLANLEIEFKEKIKPGKSKRKLSIELAWKEEEEKPSLD</sequence>
<gene>
    <name evidence="2" type="ORF">DesfrDRAFT_2767</name>
</gene>
<name>E1JYR8_SOLFR</name>
<evidence type="ECO:0000313" key="2">
    <source>
        <dbReference type="EMBL" id="EFL50488.1"/>
    </source>
</evidence>
<dbReference type="eggNOG" id="ENOG503183Q">
    <property type="taxonomic scope" value="Bacteria"/>
</dbReference>
<organism evidence="2 3">
    <name type="scientific">Solidesulfovibrio fructosivorans JJ]</name>
    <dbReference type="NCBI Taxonomy" id="596151"/>
    <lineage>
        <taxon>Bacteria</taxon>
        <taxon>Pseudomonadati</taxon>
        <taxon>Thermodesulfobacteriota</taxon>
        <taxon>Desulfovibrionia</taxon>
        <taxon>Desulfovibrionales</taxon>
        <taxon>Desulfovibrionaceae</taxon>
        <taxon>Solidesulfovibrio</taxon>
    </lineage>
</organism>
<dbReference type="Proteomes" id="UP000006250">
    <property type="component" value="Unassembled WGS sequence"/>
</dbReference>
<dbReference type="OrthoDB" id="5459346at2"/>
<accession>E1JYR8</accession>
<evidence type="ECO:0000259" key="1">
    <source>
        <dbReference type="Pfam" id="PF20068"/>
    </source>
</evidence>
<reference evidence="2 3" key="1">
    <citation type="submission" date="2010-08" db="EMBL/GenBank/DDBJ databases">
        <title>The draft genome of Desulfovibrio fructosovorans JJ.</title>
        <authorList>
            <consortium name="US DOE Joint Genome Institute (JGI-PGF)"/>
            <person name="Lucas S."/>
            <person name="Copeland A."/>
            <person name="Lapidus A."/>
            <person name="Cheng J.-F."/>
            <person name="Bruce D."/>
            <person name="Goodwin L."/>
            <person name="Pitluck S."/>
            <person name="Land M.L."/>
            <person name="Hauser L."/>
            <person name="Chang Y.-J."/>
            <person name="Jeffries C."/>
            <person name="Wall J.D."/>
            <person name="Stahl D.A."/>
            <person name="Arkin A.P."/>
            <person name="Dehal P."/>
            <person name="Stolyar S.M."/>
            <person name="Hazen T.C."/>
            <person name="Woyke T.J."/>
        </authorList>
    </citation>
    <scope>NUCLEOTIDE SEQUENCE [LARGE SCALE GENOMIC DNA]</scope>
    <source>
        <strain evidence="2 3">JJ</strain>
    </source>
</reference>